<sequence>MAVDLSSADGLVVRNLIPLVSLPSVPLKALAANMVIEEIHNDFLFKKGDTDKRLIYLIKGTVILQAQGLVVDTLNIDNDSARFALAHQIPRKIDALAKGTVRFLRLDAETINNPPTLVYQEDTGYVVFEESQSDTDDWMTPLLKSHIFQNMSPVILQKITLGLESVNFNKGEIILKQGTTDAYYYVIKNGTCLLTHKPAPEAAEIKLAQIGKGNTLGEDALIFNAPRTETITALTQVSLLRLPRQQFISLIKEPSLQWVDCLEMQQLLLSGAIILDIRTLHEYGDRHITGSINIPFPALKARYKKLSVENSIIIVGNDTTTNEAAAFFLIKHKYRALILKVSIGDIVVTLENAVTFFSYVSDFSTQQQQDDTDWKPQYVYTESAYGHSNNDLDARIDALTTENILLKKNYAELNQHLAHMKADKEAAEKQYRILFKQVEKLTQVLNKFKGTKTQ</sequence>
<dbReference type="PANTHER" id="PTHR23011:SF28">
    <property type="entry name" value="CYCLIC NUCLEOTIDE-BINDING DOMAIN CONTAINING PROTEIN"/>
    <property type="match status" value="1"/>
</dbReference>
<dbReference type="CDD" id="cd00038">
    <property type="entry name" value="CAP_ED"/>
    <property type="match status" value="1"/>
</dbReference>
<evidence type="ECO:0000256" key="1">
    <source>
        <dbReference type="SAM" id="Coils"/>
    </source>
</evidence>
<keyword evidence="1" id="KW-0175">Coiled coil</keyword>
<evidence type="ECO:0000259" key="3">
    <source>
        <dbReference type="PROSITE" id="PS50206"/>
    </source>
</evidence>
<dbReference type="InterPro" id="IPR036873">
    <property type="entry name" value="Rhodanese-like_dom_sf"/>
</dbReference>
<evidence type="ECO:0000313" key="5">
    <source>
        <dbReference type="Proteomes" id="UP000195667"/>
    </source>
</evidence>
<dbReference type="InterPro" id="IPR014710">
    <property type="entry name" value="RmlC-like_jellyroll"/>
</dbReference>
<dbReference type="Pfam" id="PF00581">
    <property type="entry name" value="Rhodanese"/>
    <property type="match status" value="1"/>
</dbReference>
<dbReference type="InterPro" id="IPR018490">
    <property type="entry name" value="cNMP-bd_dom_sf"/>
</dbReference>
<dbReference type="Gene3D" id="3.40.250.10">
    <property type="entry name" value="Rhodanese-like domain"/>
    <property type="match status" value="1"/>
</dbReference>
<feature type="coiled-coil region" evidence="1">
    <location>
        <begin position="389"/>
        <end position="444"/>
    </location>
</feature>
<dbReference type="EMBL" id="FUKI01000090">
    <property type="protein sequence ID" value="SJM91166.1"/>
    <property type="molecule type" value="Genomic_DNA"/>
</dbReference>
<dbReference type="InterPro" id="IPR001763">
    <property type="entry name" value="Rhodanese-like_dom"/>
</dbReference>
<dbReference type="InterPro" id="IPR000595">
    <property type="entry name" value="cNMP-bd_dom"/>
</dbReference>
<dbReference type="RefSeq" id="WP_087142829.1">
    <property type="nucleotide sequence ID" value="NZ_FUKI01000090.1"/>
</dbReference>
<organism evidence="4 5">
    <name type="scientific">Crenothrix polyspora</name>
    <dbReference type="NCBI Taxonomy" id="360316"/>
    <lineage>
        <taxon>Bacteria</taxon>
        <taxon>Pseudomonadati</taxon>
        <taxon>Pseudomonadota</taxon>
        <taxon>Gammaproteobacteria</taxon>
        <taxon>Methylococcales</taxon>
        <taxon>Crenotrichaceae</taxon>
        <taxon>Crenothrix</taxon>
    </lineage>
</organism>
<feature type="domain" description="Cyclic nucleotide-binding" evidence="2">
    <location>
        <begin position="147"/>
        <end position="251"/>
    </location>
</feature>
<reference evidence="5" key="1">
    <citation type="submission" date="2017-02" db="EMBL/GenBank/DDBJ databases">
        <authorList>
            <person name="Daims H."/>
        </authorList>
    </citation>
    <scope>NUCLEOTIDE SEQUENCE [LARGE SCALE GENOMIC DNA]</scope>
</reference>
<feature type="domain" description="Rhodanese" evidence="3">
    <location>
        <begin position="268"/>
        <end position="299"/>
    </location>
</feature>
<dbReference type="SUPFAM" id="SSF51206">
    <property type="entry name" value="cAMP-binding domain-like"/>
    <property type="match status" value="2"/>
</dbReference>
<dbReference type="PROSITE" id="PS50042">
    <property type="entry name" value="CNMP_BINDING_3"/>
    <property type="match status" value="2"/>
</dbReference>
<dbReference type="Proteomes" id="UP000195667">
    <property type="component" value="Unassembled WGS sequence"/>
</dbReference>
<evidence type="ECO:0000259" key="2">
    <source>
        <dbReference type="PROSITE" id="PS50042"/>
    </source>
</evidence>
<dbReference type="SUPFAM" id="SSF52821">
    <property type="entry name" value="Rhodanese/Cell cycle control phosphatase"/>
    <property type="match status" value="1"/>
</dbReference>
<dbReference type="PANTHER" id="PTHR23011">
    <property type="entry name" value="CYCLIC NUCLEOTIDE-BINDING DOMAIN CONTAINING PROTEIN"/>
    <property type="match status" value="1"/>
</dbReference>
<evidence type="ECO:0000313" key="4">
    <source>
        <dbReference type="EMBL" id="SJM91166.1"/>
    </source>
</evidence>
<proteinExistence type="predicted"/>
<dbReference type="Gene3D" id="2.60.120.10">
    <property type="entry name" value="Jelly Rolls"/>
    <property type="match status" value="2"/>
</dbReference>
<dbReference type="PROSITE" id="PS50206">
    <property type="entry name" value="RHODANESE_3"/>
    <property type="match status" value="1"/>
</dbReference>
<dbReference type="SMART" id="SM00100">
    <property type="entry name" value="cNMP"/>
    <property type="match status" value="1"/>
</dbReference>
<gene>
    <name evidence="4" type="ORF">CRENPOLYSF1_180014</name>
</gene>
<name>A0A1R4H4Q7_9GAMM</name>
<feature type="domain" description="Cyclic nucleotide-binding" evidence="2">
    <location>
        <begin position="41"/>
        <end position="113"/>
    </location>
</feature>
<dbReference type="OrthoDB" id="9814704at2"/>
<accession>A0A1R4H4Q7</accession>
<keyword evidence="5" id="KW-1185">Reference proteome</keyword>
<dbReference type="CDD" id="cd00158">
    <property type="entry name" value="RHOD"/>
    <property type="match status" value="1"/>
</dbReference>
<dbReference type="Pfam" id="PF00027">
    <property type="entry name" value="cNMP_binding"/>
    <property type="match status" value="1"/>
</dbReference>
<protein>
    <submittedName>
        <fullName evidence="4">Putative transcriptional regulator, Crp/Fnr family</fullName>
    </submittedName>
</protein>
<dbReference type="AlphaFoldDB" id="A0A1R4H4Q7"/>